<feature type="region of interest" description="Disordered" evidence="12">
    <location>
        <begin position="1244"/>
        <end position="1273"/>
    </location>
</feature>
<dbReference type="Pfam" id="PF07714">
    <property type="entry name" value="PK_Tyr_Ser-Thr"/>
    <property type="match status" value="1"/>
</dbReference>
<evidence type="ECO:0000259" key="16">
    <source>
        <dbReference type="PROSITE" id="PS50125"/>
    </source>
</evidence>
<keyword evidence="8 10" id="KW-0456">Lyase</keyword>
<dbReference type="PROSITE" id="PS50125">
    <property type="entry name" value="GUANYLATE_CYCLASE_2"/>
    <property type="match status" value="1"/>
</dbReference>
<dbReference type="SUPFAM" id="SSF53822">
    <property type="entry name" value="Periplasmic binding protein-like I"/>
    <property type="match status" value="1"/>
</dbReference>
<dbReference type="InterPro" id="IPR001828">
    <property type="entry name" value="ANF_lig-bd_rcpt"/>
</dbReference>
<dbReference type="InterPro" id="IPR001054">
    <property type="entry name" value="A/G_cyclase"/>
</dbReference>
<evidence type="ECO:0000256" key="12">
    <source>
        <dbReference type="SAM" id="MobiDB-lite"/>
    </source>
</evidence>
<dbReference type="InterPro" id="IPR000719">
    <property type="entry name" value="Prot_kinase_dom"/>
</dbReference>
<dbReference type="PROSITE" id="PS50011">
    <property type="entry name" value="PROTEIN_KINASE_DOM"/>
    <property type="match status" value="1"/>
</dbReference>
<dbReference type="SUPFAM" id="SSF55073">
    <property type="entry name" value="Nucleotide cyclase"/>
    <property type="match status" value="1"/>
</dbReference>
<keyword evidence="5" id="KW-0547">Nucleotide-binding</keyword>
<dbReference type="SMART" id="SM00044">
    <property type="entry name" value="CYCc"/>
    <property type="match status" value="1"/>
</dbReference>
<keyword evidence="9 11" id="KW-0141">cGMP biosynthesis</keyword>
<comment type="subcellular location">
    <subcellularLocation>
        <location evidence="1">Photoreceptor outer segment membrane</location>
        <topology evidence="1">Single-pass type I membrane protein</topology>
    </subcellularLocation>
</comment>
<feature type="signal peptide" evidence="14">
    <location>
        <begin position="1"/>
        <end position="23"/>
    </location>
</feature>
<dbReference type="Pfam" id="PF01094">
    <property type="entry name" value="ANF_receptor"/>
    <property type="match status" value="1"/>
</dbReference>
<evidence type="ECO:0000256" key="3">
    <source>
        <dbReference type="ARBA" id="ARBA00022692"/>
    </source>
</evidence>
<feature type="domain" description="Protein kinase" evidence="15">
    <location>
        <begin position="581"/>
        <end position="854"/>
    </location>
</feature>
<dbReference type="Pfam" id="PF00211">
    <property type="entry name" value="Guanylate_cyc"/>
    <property type="match status" value="1"/>
</dbReference>
<evidence type="ECO:0000256" key="4">
    <source>
        <dbReference type="ARBA" id="ARBA00022729"/>
    </source>
</evidence>
<evidence type="ECO:0000256" key="1">
    <source>
        <dbReference type="ARBA" id="ARBA00004451"/>
    </source>
</evidence>
<dbReference type="CDD" id="cd07302">
    <property type="entry name" value="CHD"/>
    <property type="match status" value="1"/>
</dbReference>
<dbReference type="Proteomes" id="UP001642483">
    <property type="component" value="Unassembled WGS sequence"/>
</dbReference>
<dbReference type="PANTHER" id="PTHR11920">
    <property type="entry name" value="GUANYLYL CYCLASE"/>
    <property type="match status" value="1"/>
</dbReference>
<keyword evidence="18" id="KW-1185">Reference proteome</keyword>
<dbReference type="PROSITE" id="PS00452">
    <property type="entry name" value="GUANYLATE_CYCLASE_1"/>
    <property type="match status" value="1"/>
</dbReference>
<protein>
    <recommendedName>
        <fullName evidence="2 11">Guanylate cyclase</fullName>
        <ecNumber evidence="2 11">4.6.1.2</ecNumber>
    </recommendedName>
</protein>
<evidence type="ECO:0000256" key="14">
    <source>
        <dbReference type="SAM" id="SignalP"/>
    </source>
</evidence>
<keyword evidence="4 14" id="KW-0732">Signal</keyword>
<dbReference type="PROSITE" id="PS51257">
    <property type="entry name" value="PROKAR_LIPOPROTEIN"/>
    <property type="match status" value="1"/>
</dbReference>
<dbReference type="InterPro" id="IPR011009">
    <property type="entry name" value="Kinase-like_dom_sf"/>
</dbReference>
<dbReference type="Gene3D" id="1.10.510.10">
    <property type="entry name" value="Transferase(Phosphotransferase) domain 1"/>
    <property type="match status" value="1"/>
</dbReference>
<feature type="domain" description="Guanylate cyclase" evidence="16">
    <location>
        <begin position="923"/>
        <end position="1053"/>
    </location>
</feature>
<keyword evidence="7 13" id="KW-0472">Membrane</keyword>
<keyword evidence="6 13" id="KW-1133">Transmembrane helix</keyword>
<evidence type="ECO:0000313" key="18">
    <source>
        <dbReference type="Proteomes" id="UP001642483"/>
    </source>
</evidence>
<dbReference type="EC" id="4.6.1.2" evidence="2 11"/>
<evidence type="ECO:0000256" key="13">
    <source>
        <dbReference type="SAM" id="Phobius"/>
    </source>
</evidence>
<organism evidence="17 18">
    <name type="scientific">Clavelina lepadiformis</name>
    <name type="common">Light-bulb sea squirt</name>
    <name type="synonym">Ascidia lepadiformis</name>
    <dbReference type="NCBI Taxonomy" id="159417"/>
    <lineage>
        <taxon>Eukaryota</taxon>
        <taxon>Metazoa</taxon>
        <taxon>Chordata</taxon>
        <taxon>Tunicata</taxon>
        <taxon>Ascidiacea</taxon>
        <taxon>Aplousobranchia</taxon>
        <taxon>Clavelinidae</taxon>
        <taxon>Clavelina</taxon>
    </lineage>
</organism>
<evidence type="ECO:0000256" key="6">
    <source>
        <dbReference type="ARBA" id="ARBA00022989"/>
    </source>
</evidence>
<comment type="catalytic activity">
    <reaction evidence="11">
        <text>GTP = 3',5'-cyclic GMP + diphosphate</text>
        <dbReference type="Rhea" id="RHEA:13665"/>
        <dbReference type="ChEBI" id="CHEBI:33019"/>
        <dbReference type="ChEBI" id="CHEBI:37565"/>
        <dbReference type="ChEBI" id="CHEBI:57746"/>
        <dbReference type="EC" id="4.6.1.2"/>
    </reaction>
</comment>
<dbReference type="InterPro" id="IPR011645">
    <property type="entry name" value="HNOB_dom_associated"/>
</dbReference>
<dbReference type="PANTHER" id="PTHR11920:SF494">
    <property type="entry name" value="ATRIAL NATRIURETIC PEPTIDE RECEPTOR 2"/>
    <property type="match status" value="1"/>
</dbReference>
<comment type="similarity">
    <text evidence="10">Belongs to the adenylyl cyclase class-4/guanylyl cyclase family.</text>
</comment>
<reference evidence="17 18" key="1">
    <citation type="submission" date="2024-02" db="EMBL/GenBank/DDBJ databases">
        <authorList>
            <person name="Daric V."/>
            <person name="Darras S."/>
        </authorList>
    </citation>
    <scope>NUCLEOTIDE SEQUENCE [LARGE SCALE GENOMIC DNA]</scope>
</reference>
<sequence length="1297" mass="146923">MLLSDRKIVLLTIILTASSACSGVKSLFENCTLNVTEDVQYKFNVWVMVPYGTQYKFSLDRIKPAIDRALSDSKSILNNLNDKSLAAVLQKSDFNVSFEDTKCDADWAPNAASDIHDVSLIAQNCSESNTTARDIDVVIGMSCDYAAGRVATLANHWNWPVIYPGSRAPSFDFKKNNPSCSTMVRPGVTSSDLGRFIVKLFDQYHWNRSMSIYSTSNSHGAYIHYDLSTDCGTLINGVTTQFREVGWNRGDFYDFDSRSTDALIEADVEEILENFKNYARVSIWCVERKTMRYVMEKASQMGMTGGDFAFIYLDLYNTNVSYTWSDADDHPDKDTSDVNYTTGVNTNETLGLRALTVVSLAVPSTDSYKNFSASIKEELAQKDGGSAQEENDFINPYISYYYDAMQMFVYGVVKTFCTGSNNFDNGVAFAERLWGIQFESLGRNITISDTGDQIMDYAVLDMNSDTNIFEPVLFYDGSTTSFTAYGDIDWPGTKAPINKPDCDYDNSKCNVIKQDNTIYYVLGGCAAVLLVACGAMTVLFRNMQREKRLRKMIWKVKWEDISWSDKRKNSLIGSKDSSHSIASSNGIGHHFERQVFTKTGMYKGTVVAVKELKRRRVTLDRNMLVELEEMYSLDHDHICKFIGANDEPPHISILTEYCPRGSLQDLLENDSEYEMDDVFKNSLINDIVKGMMFIHRSFFQLHGNLKSSNCVIDSRFVVKLTDFGLQKFREGSRTDSKSGYEYFKNKLWTAPELLRDPLSQPTPEGDVYSFAIIAQEIIFRKGVFFAHEELTPQDILHNLTTPPVQGHCFRPSLQDNGDVVVVEPLRRLICRCWAEHQNERPSFKEIHREIRKFYREKNLVDSLLERLEQYSHHLEDKVEERTELYRSEKERADSLLYQMLPKPVAERLKKGNNVFPESFESVTIFFSDIVGFTAISHGSEPLQVVNMLNDLYTEFDNVIDQFDVYKVETIGDAYMVVSGLPRKNGNLHAREIARMSLVLLDVVEKFKIKHMPDTRLKLRVGMHTGPVVAGVVGLKMPRYCLFGDTVNTASRMESNGNALAIHVSPYTKKVLDDFGTFLLEERKEEVFLKGLGNWKTYWLRGERPPEETDVPQIDPSEYDMTSLGEDVAHHVKPSVTIITEEMNHNRNAKPVITSSPHTTKKNGPSYPGSILKQNAAATAKDSPLHSVTDTMKERRTGIMTVPEATAFASSNPKNVRKQQVVQTLKEQNDEKLAVSPETLRKVQFKPEDTQPVHRTSELSVTEERKSGRDSGIGLGFDNSAFFSDINVMNDIVETDNL</sequence>
<dbReference type="EMBL" id="CAWYQH010000035">
    <property type="protein sequence ID" value="CAK8676721.1"/>
    <property type="molecule type" value="Genomic_DNA"/>
</dbReference>
<evidence type="ECO:0000256" key="10">
    <source>
        <dbReference type="RuleBase" id="RU000405"/>
    </source>
</evidence>
<evidence type="ECO:0000313" key="17">
    <source>
        <dbReference type="EMBL" id="CAK8676721.1"/>
    </source>
</evidence>
<dbReference type="InterPro" id="IPR001245">
    <property type="entry name" value="Ser-Thr/Tyr_kinase_cat_dom"/>
</dbReference>
<dbReference type="InterPro" id="IPR018297">
    <property type="entry name" value="A/G_cyclase_CS"/>
</dbReference>
<evidence type="ECO:0000256" key="5">
    <source>
        <dbReference type="ARBA" id="ARBA00022741"/>
    </source>
</evidence>
<dbReference type="InterPro" id="IPR050401">
    <property type="entry name" value="Cyclic_nucleotide_synthase"/>
</dbReference>
<evidence type="ECO:0000256" key="11">
    <source>
        <dbReference type="RuleBase" id="RU003431"/>
    </source>
</evidence>
<dbReference type="SUPFAM" id="SSF56112">
    <property type="entry name" value="Protein kinase-like (PK-like)"/>
    <property type="match status" value="1"/>
</dbReference>
<gene>
    <name evidence="17" type="ORF">CVLEPA_LOCUS6167</name>
</gene>
<dbReference type="InterPro" id="IPR029787">
    <property type="entry name" value="Nucleotide_cyclase"/>
</dbReference>
<dbReference type="CDD" id="cd06352">
    <property type="entry name" value="PBP1_NPR_GC-like"/>
    <property type="match status" value="1"/>
</dbReference>
<feature type="chain" id="PRO_5046337486" description="Guanylate cyclase" evidence="14">
    <location>
        <begin position="24"/>
        <end position="1297"/>
    </location>
</feature>
<dbReference type="Gene3D" id="3.30.70.1230">
    <property type="entry name" value="Nucleotide cyclase"/>
    <property type="match status" value="1"/>
</dbReference>
<comment type="caution">
    <text evidence="17">The sequence shown here is derived from an EMBL/GenBank/DDBJ whole genome shotgun (WGS) entry which is preliminary data.</text>
</comment>
<feature type="transmembrane region" description="Helical" evidence="13">
    <location>
        <begin position="518"/>
        <end position="540"/>
    </location>
</feature>
<dbReference type="Gene3D" id="3.40.50.2300">
    <property type="match status" value="2"/>
</dbReference>
<dbReference type="InterPro" id="IPR028082">
    <property type="entry name" value="Peripla_BP_I"/>
</dbReference>
<feature type="compositionally biased region" description="Basic and acidic residues" evidence="12">
    <location>
        <begin position="1244"/>
        <end position="1268"/>
    </location>
</feature>
<evidence type="ECO:0000256" key="9">
    <source>
        <dbReference type="ARBA" id="ARBA00023293"/>
    </source>
</evidence>
<evidence type="ECO:0000256" key="7">
    <source>
        <dbReference type="ARBA" id="ARBA00023136"/>
    </source>
</evidence>
<name>A0ABP0FAJ3_CLALP</name>
<evidence type="ECO:0000259" key="15">
    <source>
        <dbReference type="PROSITE" id="PS50011"/>
    </source>
</evidence>
<evidence type="ECO:0000256" key="2">
    <source>
        <dbReference type="ARBA" id="ARBA00012202"/>
    </source>
</evidence>
<proteinExistence type="inferred from homology"/>
<evidence type="ECO:0000256" key="8">
    <source>
        <dbReference type="ARBA" id="ARBA00023239"/>
    </source>
</evidence>
<accession>A0ABP0FAJ3</accession>
<dbReference type="Pfam" id="PF07701">
    <property type="entry name" value="HNOBA"/>
    <property type="match status" value="1"/>
</dbReference>
<keyword evidence="3 13" id="KW-0812">Transmembrane</keyword>